<evidence type="ECO:0000313" key="1">
    <source>
        <dbReference type="EMBL" id="PJZ83069.1"/>
    </source>
</evidence>
<gene>
    <name evidence="1" type="ORF">CH364_17420</name>
</gene>
<dbReference type="Proteomes" id="UP000232145">
    <property type="component" value="Unassembled WGS sequence"/>
</dbReference>
<dbReference type="OrthoDB" id="332347at2"/>
<dbReference type="RefSeq" id="WP_100744071.1">
    <property type="nucleotide sequence ID" value="NZ_NPDW01000002.1"/>
</dbReference>
<protein>
    <recommendedName>
        <fullName evidence="3">Carboxypeptidase regulatory-like domain-containing protein</fullName>
    </recommendedName>
</protein>
<sequence length="269" mass="28969">MKPRPSLPTFSMILGLWMVLGNCYFNPAVQLVVNPEITEENNPAALLGVASILAAPKTVQITGQIVDANGVAAVGATLSVISRTNQLDGLTNTMLLNEGGRFYLILSTGETTIRVDQSGSELFRFTISIPFPGSAMIINKSLSGPDVLNVEFYEKGFTPAYLDMIYSTPYDKAIFTNWPTLVIVTFSEDLEIPSDMQTFLDSNVITNPPISFDGSFSSVSNNILQIYNSSNFSVGTNTFIFGPGIKSATGKSLSPKTITYICNSPCNGS</sequence>
<dbReference type="SUPFAM" id="SSF49464">
    <property type="entry name" value="Carboxypeptidase regulatory domain-like"/>
    <property type="match status" value="1"/>
</dbReference>
<keyword evidence="2" id="KW-1185">Reference proteome</keyword>
<reference evidence="1 2" key="1">
    <citation type="submission" date="2017-07" db="EMBL/GenBank/DDBJ databases">
        <title>Leptospira spp. isolated from tropical soils.</title>
        <authorList>
            <person name="Thibeaux R."/>
            <person name="Iraola G."/>
            <person name="Ferres I."/>
            <person name="Bierque E."/>
            <person name="Girault D."/>
            <person name="Soupe-Gilbert M.-E."/>
            <person name="Picardeau M."/>
            <person name="Goarant C."/>
        </authorList>
    </citation>
    <scope>NUCLEOTIDE SEQUENCE [LARGE SCALE GENOMIC DNA]</scope>
    <source>
        <strain evidence="1 2">FH2-B-A1</strain>
    </source>
</reference>
<dbReference type="EMBL" id="NPDX01000007">
    <property type="protein sequence ID" value="PJZ83069.1"/>
    <property type="molecule type" value="Genomic_DNA"/>
</dbReference>
<proteinExistence type="predicted"/>
<comment type="caution">
    <text evidence="1">The sequence shown here is derived from an EMBL/GenBank/DDBJ whole genome shotgun (WGS) entry which is preliminary data.</text>
</comment>
<organism evidence="1 2">
    <name type="scientific">Leptospira harrisiae</name>
    <dbReference type="NCBI Taxonomy" id="2023189"/>
    <lineage>
        <taxon>Bacteria</taxon>
        <taxon>Pseudomonadati</taxon>
        <taxon>Spirochaetota</taxon>
        <taxon>Spirochaetia</taxon>
        <taxon>Leptospirales</taxon>
        <taxon>Leptospiraceae</taxon>
        <taxon>Leptospira</taxon>
    </lineage>
</organism>
<name>A0A2N0AFJ5_9LEPT</name>
<dbReference type="InterPro" id="IPR008969">
    <property type="entry name" value="CarboxyPept-like_regulatory"/>
</dbReference>
<dbReference type="AlphaFoldDB" id="A0A2N0AFJ5"/>
<accession>A0A2N0AFJ5</accession>
<evidence type="ECO:0000313" key="2">
    <source>
        <dbReference type="Proteomes" id="UP000232145"/>
    </source>
</evidence>
<evidence type="ECO:0008006" key="3">
    <source>
        <dbReference type="Google" id="ProtNLM"/>
    </source>
</evidence>